<name>A0AAW9QQB6_9CHRO</name>
<accession>A0AAW9QQB6</accession>
<dbReference type="Proteomes" id="UP001328733">
    <property type="component" value="Unassembled WGS sequence"/>
</dbReference>
<dbReference type="EMBL" id="JBAFSM010000067">
    <property type="protein sequence ID" value="MEG3439965.1"/>
    <property type="molecule type" value="Genomic_DNA"/>
</dbReference>
<organism evidence="1 2">
    <name type="scientific">Pannus brasiliensis CCIBt3594</name>
    <dbReference type="NCBI Taxonomy" id="1427578"/>
    <lineage>
        <taxon>Bacteria</taxon>
        <taxon>Bacillati</taxon>
        <taxon>Cyanobacteriota</taxon>
        <taxon>Cyanophyceae</taxon>
        <taxon>Oscillatoriophycideae</taxon>
        <taxon>Chroococcales</taxon>
        <taxon>Microcystaceae</taxon>
        <taxon>Pannus</taxon>
    </lineage>
</organism>
<gene>
    <name evidence="1" type="ORF">V0288_22750</name>
</gene>
<evidence type="ECO:0000313" key="1">
    <source>
        <dbReference type="EMBL" id="MEG3439965.1"/>
    </source>
</evidence>
<dbReference type="RefSeq" id="WP_332867436.1">
    <property type="nucleotide sequence ID" value="NZ_JBAFSM010000067.1"/>
</dbReference>
<protein>
    <submittedName>
        <fullName evidence="1">DUF4435 domain-containing protein</fullName>
    </submittedName>
</protein>
<evidence type="ECO:0000313" key="2">
    <source>
        <dbReference type="Proteomes" id="UP001328733"/>
    </source>
</evidence>
<dbReference type="AlphaFoldDB" id="A0AAW9QQB6"/>
<sequence>MNGLQLTPEEYVTEIIMSEDRFLLLEGSDDQDFFTLICNYLKKNGAQISAEKLDSLKSIVIDTAERIQGEIGNRDKIEKICELVSQESSNVNRRVVGFVDREFRGFEYDNYLKDHIKTHKINNRLIWSRGHSIENYFFEISTLKEAFNDYLVSSFYQEAFEIFESKFNHTLRIACALSLAGLSANLLKLIDRSLDWQCIDITSTSIEINLEKWSDILMSRKFNLDQLRIRNLFNQFETYLNRTDQCDIETLRWLSHGHIGFNFMFVVYTKCLFIATSSDQRKNPSDEAKKVNKNKDTRFPTVANAWIRSKSVEFQGNDTHDFPLRCFWILVNERY</sequence>
<comment type="caution">
    <text evidence="1">The sequence shown here is derived from an EMBL/GenBank/DDBJ whole genome shotgun (WGS) entry which is preliminary data.</text>
</comment>
<proteinExistence type="predicted"/>
<reference evidence="1 2" key="1">
    <citation type="submission" date="2024-01" db="EMBL/GenBank/DDBJ databases">
        <title>Genomic insights into the taxonomy and metabolism of the cyanobacterium Pannus brasiliensis CCIBt3594.</title>
        <authorList>
            <person name="Machado M."/>
            <person name="Botero N.B."/>
            <person name="Andreote A.P.D."/>
            <person name="Feitosa A.M.T."/>
            <person name="Popin R."/>
            <person name="Sivonen K."/>
            <person name="Fiore M.F."/>
        </authorList>
    </citation>
    <scope>NUCLEOTIDE SEQUENCE [LARGE SCALE GENOMIC DNA]</scope>
    <source>
        <strain evidence="1 2">CCIBt3594</strain>
    </source>
</reference>
<keyword evidence="2" id="KW-1185">Reference proteome</keyword>